<name>A0A932YW93_9BACT</name>
<dbReference type="PANTHER" id="PTHR33375">
    <property type="entry name" value="CHROMOSOME-PARTITIONING PROTEIN PARB-RELATED"/>
    <property type="match status" value="1"/>
</dbReference>
<evidence type="ECO:0000259" key="5">
    <source>
        <dbReference type="SMART" id="SM00470"/>
    </source>
</evidence>
<dbReference type="FunFam" id="3.90.1530.30:FF:000001">
    <property type="entry name" value="Chromosome partitioning protein ParB"/>
    <property type="match status" value="1"/>
</dbReference>
<evidence type="ECO:0000256" key="4">
    <source>
        <dbReference type="SAM" id="MobiDB-lite"/>
    </source>
</evidence>
<dbReference type="InterPro" id="IPR050336">
    <property type="entry name" value="Chromosome_partition/occlusion"/>
</dbReference>
<dbReference type="SUPFAM" id="SSF109709">
    <property type="entry name" value="KorB DNA-binding domain-like"/>
    <property type="match status" value="1"/>
</dbReference>
<sequence length="319" mass="35317">MSDSLGRGLEALIPPRDEQGQPPVAPAGAMPPAPLSSPRPAERPASVFWIDVAKIEPNPQQPRRVFDEESIQALADSLRTHGMLSPLLVTKREIEVPGGLDVRYELLAGERRLRAAKIAGLAEVPVIIRTAAAAEKEKLELALIENVQREDLNPMERARAFAKLVGEFGLMQKDVAERIGKSREVVANALRLLRLPEDMQEAILASAISESHARVLLTLEHDLTAQRRVFDEIKSGNLSVRDADLSARAIGTPSPAVRRGRPILDPDTRVLQKRLEEAFGTRVKLSKRGEHGRIVVEFFSDEELRGILERISKREEGYV</sequence>
<comment type="similarity">
    <text evidence="1">Belongs to the ParB family.</text>
</comment>
<dbReference type="CDD" id="cd16393">
    <property type="entry name" value="SPO0J_N"/>
    <property type="match status" value="1"/>
</dbReference>
<keyword evidence="2" id="KW-0159">Chromosome partition</keyword>
<evidence type="ECO:0000256" key="1">
    <source>
        <dbReference type="ARBA" id="ARBA00006295"/>
    </source>
</evidence>
<dbReference type="GO" id="GO:0007059">
    <property type="term" value="P:chromosome segregation"/>
    <property type="evidence" value="ECO:0007669"/>
    <property type="project" value="UniProtKB-KW"/>
</dbReference>
<evidence type="ECO:0000256" key="3">
    <source>
        <dbReference type="ARBA" id="ARBA00023125"/>
    </source>
</evidence>
<dbReference type="SUPFAM" id="SSF110849">
    <property type="entry name" value="ParB/Sulfiredoxin"/>
    <property type="match status" value="1"/>
</dbReference>
<dbReference type="FunFam" id="1.10.10.2830:FF:000001">
    <property type="entry name" value="Chromosome partitioning protein ParB"/>
    <property type="match status" value="1"/>
</dbReference>
<dbReference type="Pfam" id="PF17762">
    <property type="entry name" value="HTH_ParB"/>
    <property type="match status" value="1"/>
</dbReference>
<feature type="domain" description="ParB-like N-terminal" evidence="5">
    <location>
        <begin position="48"/>
        <end position="147"/>
    </location>
</feature>
<dbReference type="Pfam" id="PF23552">
    <property type="entry name" value="ParB_C"/>
    <property type="match status" value="1"/>
</dbReference>
<evidence type="ECO:0000256" key="2">
    <source>
        <dbReference type="ARBA" id="ARBA00022829"/>
    </source>
</evidence>
<dbReference type="InterPro" id="IPR041468">
    <property type="entry name" value="HTH_ParB/Spo0J"/>
</dbReference>
<keyword evidence="3" id="KW-0238">DNA-binding</keyword>
<dbReference type="GO" id="GO:0003677">
    <property type="term" value="F:DNA binding"/>
    <property type="evidence" value="ECO:0007669"/>
    <property type="project" value="UniProtKB-KW"/>
</dbReference>
<protein>
    <submittedName>
        <fullName evidence="6">ParB/RepB/Spo0J family partition protein</fullName>
    </submittedName>
</protein>
<dbReference type="GO" id="GO:0005694">
    <property type="term" value="C:chromosome"/>
    <property type="evidence" value="ECO:0007669"/>
    <property type="project" value="TreeGrafter"/>
</dbReference>
<dbReference type="SMART" id="SM00470">
    <property type="entry name" value="ParB"/>
    <property type="match status" value="1"/>
</dbReference>
<accession>A0A932YW93</accession>
<dbReference type="Pfam" id="PF02195">
    <property type="entry name" value="ParB_N"/>
    <property type="match status" value="1"/>
</dbReference>
<evidence type="ECO:0000313" key="6">
    <source>
        <dbReference type="EMBL" id="MBI4132079.1"/>
    </source>
</evidence>
<dbReference type="Proteomes" id="UP000704960">
    <property type="component" value="Unassembled WGS sequence"/>
</dbReference>
<evidence type="ECO:0000313" key="7">
    <source>
        <dbReference type="Proteomes" id="UP000704960"/>
    </source>
</evidence>
<proteinExistence type="inferred from homology"/>
<dbReference type="PANTHER" id="PTHR33375:SF1">
    <property type="entry name" value="CHROMOSOME-PARTITIONING PROTEIN PARB-RELATED"/>
    <property type="match status" value="1"/>
</dbReference>
<reference evidence="6" key="1">
    <citation type="submission" date="2020-07" db="EMBL/GenBank/DDBJ databases">
        <title>Huge and variable diversity of episymbiotic CPR bacteria and DPANN archaea in groundwater ecosystems.</title>
        <authorList>
            <person name="He C.Y."/>
            <person name="Keren R."/>
            <person name="Whittaker M."/>
            <person name="Farag I.F."/>
            <person name="Doudna J."/>
            <person name="Cate J.H.D."/>
            <person name="Banfield J.F."/>
        </authorList>
    </citation>
    <scope>NUCLEOTIDE SEQUENCE</scope>
    <source>
        <strain evidence="6">NC_groundwater_1226_Ag_S-0.1um_59_124</strain>
    </source>
</reference>
<organism evidence="6 7">
    <name type="scientific">Candidatus Sungiibacteriota bacterium</name>
    <dbReference type="NCBI Taxonomy" id="2750080"/>
    <lineage>
        <taxon>Bacteria</taxon>
        <taxon>Candidatus Sungiibacteriota</taxon>
    </lineage>
</organism>
<dbReference type="AlphaFoldDB" id="A0A932YW93"/>
<dbReference type="NCBIfam" id="TIGR00180">
    <property type="entry name" value="parB_part"/>
    <property type="match status" value="1"/>
</dbReference>
<feature type="region of interest" description="Disordered" evidence="4">
    <location>
        <begin position="1"/>
        <end position="41"/>
    </location>
</feature>
<dbReference type="Gene3D" id="3.90.1530.30">
    <property type="match status" value="1"/>
</dbReference>
<feature type="compositionally biased region" description="Pro residues" evidence="4">
    <location>
        <begin position="23"/>
        <end position="37"/>
    </location>
</feature>
<dbReference type="GO" id="GO:0045881">
    <property type="term" value="P:positive regulation of sporulation resulting in formation of a cellular spore"/>
    <property type="evidence" value="ECO:0007669"/>
    <property type="project" value="TreeGrafter"/>
</dbReference>
<dbReference type="InterPro" id="IPR036086">
    <property type="entry name" value="ParB/Sulfiredoxin_sf"/>
</dbReference>
<dbReference type="InterPro" id="IPR004437">
    <property type="entry name" value="ParB/RepB/Spo0J"/>
</dbReference>
<gene>
    <name evidence="6" type="ORF">HY474_00420</name>
</gene>
<dbReference type="Gene3D" id="1.10.10.2830">
    <property type="match status" value="1"/>
</dbReference>
<dbReference type="InterPro" id="IPR057240">
    <property type="entry name" value="ParB_dimer_C"/>
</dbReference>
<dbReference type="InterPro" id="IPR003115">
    <property type="entry name" value="ParB_N"/>
</dbReference>
<comment type="caution">
    <text evidence="6">The sequence shown here is derived from an EMBL/GenBank/DDBJ whole genome shotgun (WGS) entry which is preliminary data.</text>
</comment>
<dbReference type="EMBL" id="JACQMJ010000004">
    <property type="protein sequence ID" value="MBI4132079.1"/>
    <property type="molecule type" value="Genomic_DNA"/>
</dbReference>